<evidence type="ECO:0000256" key="11">
    <source>
        <dbReference type="ARBA" id="ARBA00022771"/>
    </source>
</evidence>
<evidence type="ECO:0000256" key="6">
    <source>
        <dbReference type="ARBA" id="ARBA00022490"/>
    </source>
</evidence>
<evidence type="ECO:0000256" key="13">
    <source>
        <dbReference type="ARBA" id="ARBA00022833"/>
    </source>
</evidence>
<evidence type="ECO:0000256" key="2">
    <source>
        <dbReference type="ARBA" id="ARBA00004956"/>
    </source>
</evidence>
<evidence type="ECO:0000256" key="12">
    <source>
        <dbReference type="ARBA" id="ARBA00022832"/>
    </source>
</evidence>
<keyword evidence="9 20" id="KW-0479">Metal-binding</keyword>
<keyword evidence="11 20" id="KW-0863">Zinc-finger</keyword>
<protein>
    <recommendedName>
        <fullName evidence="19 20">Multifunctional fusion protein</fullName>
    </recommendedName>
    <domain>
        <recommendedName>
            <fullName evidence="19">Acetyl-coenzyme A carboxylase carboxyl transferase subunit alpha</fullName>
            <shortName evidence="19">ACCase subunit alpha</shortName>
            <shortName evidence="19">Acetyl-CoA carboxylase carboxyltransferase subunit alpha</shortName>
            <ecNumber evidence="19">2.1.3.15</ecNumber>
        </recommendedName>
    </domain>
    <domain>
        <recommendedName>
            <fullName evidence="20">Acetyl-coenzyme A carboxylase carboxyl transferase subunit beta</fullName>
            <shortName evidence="20">ACCase subunit beta</shortName>
            <shortName evidence="20">Acetyl-CoA carboxylase carboxyltransferase subunit beta</shortName>
        </recommendedName>
    </domain>
</protein>
<comment type="similarity">
    <text evidence="4">In the N-terminal section; belongs to the AccD/PCCB family.</text>
</comment>
<feature type="binding site" evidence="20">
    <location>
        <position position="40"/>
    </location>
    <ligand>
        <name>Zn(2+)</name>
        <dbReference type="ChEBI" id="CHEBI:29105"/>
    </ligand>
</feature>
<feature type="binding site" evidence="20">
    <location>
        <position position="56"/>
    </location>
    <ligand>
        <name>Zn(2+)</name>
        <dbReference type="ChEBI" id="CHEBI:29105"/>
    </ligand>
</feature>
<organism evidence="23 24">
    <name type="scientific">Claveliimonas monacensis</name>
    <dbReference type="NCBI Taxonomy" id="2779351"/>
    <lineage>
        <taxon>Bacteria</taxon>
        <taxon>Bacillati</taxon>
        <taxon>Bacillota</taxon>
        <taxon>Clostridia</taxon>
        <taxon>Lachnospirales</taxon>
        <taxon>Lachnospiraceae</taxon>
        <taxon>Claveliimonas</taxon>
    </lineage>
</organism>
<feature type="domain" description="CoA carboxyltransferase N-terminal" evidence="21">
    <location>
        <begin position="33"/>
        <end position="299"/>
    </location>
</feature>
<dbReference type="EC" id="2.1.3.15" evidence="19"/>
<dbReference type="InterPro" id="IPR029045">
    <property type="entry name" value="ClpP/crotonase-like_dom_sf"/>
</dbReference>
<comment type="pathway">
    <text evidence="2 19">Lipid metabolism; malonyl-CoA biosynthesis; malonyl-CoA from acetyl-CoA: step 1/1.</text>
</comment>
<dbReference type="NCBIfam" id="TIGR00515">
    <property type="entry name" value="accD"/>
    <property type="match status" value="1"/>
</dbReference>
<dbReference type="PANTHER" id="PTHR42853">
    <property type="entry name" value="ACETYL-COENZYME A CARBOXYLASE CARBOXYL TRANSFERASE SUBUNIT ALPHA"/>
    <property type="match status" value="1"/>
</dbReference>
<evidence type="ECO:0000256" key="1">
    <source>
        <dbReference type="ARBA" id="ARBA00004496"/>
    </source>
</evidence>
<keyword evidence="24" id="KW-1185">Reference proteome</keyword>
<evidence type="ECO:0000256" key="4">
    <source>
        <dbReference type="ARBA" id="ARBA00010284"/>
    </source>
</evidence>
<comment type="caution">
    <text evidence="23">The sequence shown here is derived from an EMBL/GenBank/DDBJ whole genome shotgun (WGS) entry which is preliminary data.</text>
</comment>
<keyword evidence="13 20" id="KW-0862">Zinc</keyword>
<dbReference type="SUPFAM" id="SSF52096">
    <property type="entry name" value="ClpP/crotonase"/>
    <property type="match status" value="2"/>
</dbReference>
<dbReference type="GO" id="GO:0003989">
    <property type="term" value="F:acetyl-CoA carboxylase activity"/>
    <property type="evidence" value="ECO:0007669"/>
    <property type="project" value="UniProtKB-EC"/>
</dbReference>
<accession>A0ABR9RJZ8</accession>
<comment type="similarity">
    <text evidence="3">In the C-terminal section; belongs to the AccA family.</text>
</comment>
<feature type="zinc finger region" description="C4-type" evidence="20">
    <location>
        <begin position="37"/>
        <end position="59"/>
    </location>
</feature>
<evidence type="ECO:0000256" key="15">
    <source>
        <dbReference type="ARBA" id="ARBA00023098"/>
    </source>
</evidence>
<evidence type="ECO:0000256" key="3">
    <source>
        <dbReference type="ARBA" id="ARBA00006276"/>
    </source>
</evidence>
<keyword evidence="7 19" id="KW-0444">Lipid biosynthesis</keyword>
<comment type="subunit">
    <text evidence="19">Acetyl-CoA carboxylase is a heterohexamer composed of biotin carboxyl carrier protein (AccB), biotin carboxylase (AccC) and two subunits each of ACCase subunit alpha (AccA) and ACCase subunit beta (AccD).</text>
</comment>
<evidence type="ECO:0000313" key="24">
    <source>
        <dbReference type="Proteomes" id="UP000758652"/>
    </source>
</evidence>
<evidence type="ECO:0000256" key="17">
    <source>
        <dbReference type="ARBA" id="ARBA00025280"/>
    </source>
</evidence>
<comment type="subcellular location">
    <subcellularLocation>
        <location evidence="1 19">Cytoplasm</location>
    </subcellularLocation>
</comment>
<reference evidence="23 24" key="1">
    <citation type="submission" date="2020-10" db="EMBL/GenBank/DDBJ databases">
        <title>ChiBAC.</title>
        <authorList>
            <person name="Zenner C."/>
            <person name="Hitch T.C.A."/>
            <person name="Clavel T."/>
        </authorList>
    </citation>
    <scope>NUCLEOTIDE SEQUENCE [LARGE SCALE GENOMIC DNA]</scope>
    <source>
        <strain evidence="23 24">DSM 108991</strain>
    </source>
</reference>
<dbReference type="HAMAP" id="MF_01395">
    <property type="entry name" value="AcetylCoA_CT_beta"/>
    <property type="match status" value="1"/>
</dbReference>
<evidence type="ECO:0000256" key="16">
    <source>
        <dbReference type="ARBA" id="ARBA00023160"/>
    </source>
</evidence>
<keyword evidence="10 19" id="KW-0547">Nucleotide-binding</keyword>
<evidence type="ECO:0000256" key="14">
    <source>
        <dbReference type="ARBA" id="ARBA00022840"/>
    </source>
</evidence>
<feature type="binding site" evidence="20">
    <location>
        <position position="59"/>
    </location>
    <ligand>
        <name>Zn(2+)</name>
        <dbReference type="ChEBI" id="CHEBI:29105"/>
    </ligand>
</feature>
<evidence type="ECO:0000259" key="22">
    <source>
        <dbReference type="PROSITE" id="PS50989"/>
    </source>
</evidence>
<feature type="binding site" evidence="20">
    <location>
        <position position="37"/>
    </location>
    <ligand>
        <name>Zn(2+)</name>
        <dbReference type="ChEBI" id="CHEBI:29105"/>
    </ligand>
</feature>
<feature type="domain" description="CoA carboxyltransferase C-terminal" evidence="22">
    <location>
        <begin position="302"/>
        <end position="556"/>
    </location>
</feature>
<evidence type="ECO:0000256" key="9">
    <source>
        <dbReference type="ARBA" id="ARBA00022723"/>
    </source>
</evidence>
<name>A0ABR9RJZ8_9FIRM</name>
<evidence type="ECO:0000256" key="19">
    <source>
        <dbReference type="HAMAP-Rule" id="MF_00823"/>
    </source>
</evidence>
<dbReference type="PROSITE" id="PS50980">
    <property type="entry name" value="COA_CT_NTER"/>
    <property type="match status" value="1"/>
</dbReference>
<comment type="subunit">
    <text evidence="5">Acetyl-CoA carboxylase is a heterotetramer composed of biotin carboxyl carrier protein (AccB), biotin carboxylase (AccC) and two subunits of ACCase subunit beta/alpha.</text>
</comment>
<dbReference type="Proteomes" id="UP000758652">
    <property type="component" value="Unassembled WGS sequence"/>
</dbReference>
<comment type="cofactor">
    <cofactor evidence="20">
        <name>Zn(2+)</name>
        <dbReference type="ChEBI" id="CHEBI:29105"/>
    </cofactor>
    <text evidence="20">Binds 1 zinc ion per subunit.</text>
</comment>
<proteinExistence type="inferred from homology"/>
<dbReference type="Pfam" id="PF17848">
    <property type="entry name" value="Zn_ribbon_ACC"/>
    <property type="match status" value="1"/>
</dbReference>
<dbReference type="InterPro" id="IPR000438">
    <property type="entry name" value="Acetyl_CoA_COase_Trfase_b_su"/>
</dbReference>
<comment type="function">
    <text evidence="17 20">Component of the acetyl coenzyme A carboxylase (ACC) complex. Biotin carboxylase (BC) catalyzes the carboxylation of biotin on its carrier protein (BCCP) and then the CO(2) group is transferred by the transcarboxylase to acetyl-CoA to form malonyl-CoA.</text>
</comment>
<dbReference type="Pfam" id="PF03255">
    <property type="entry name" value="ACCA"/>
    <property type="match status" value="1"/>
</dbReference>
<dbReference type="InterPro" id="IPR001095">
    <property type="entry name" value="Acetyl_CoA_COase_a_su"/>
</dbReference>
<keyword evidence="8 19" id="KW-0808">Transferase</keyword>
<evidence type="ECO:0000313" key="23">
    <source>
        <dbReference type="EMBL" id="MBE5063268.1"/>
    </source>
</evidence>
<keyword evidence="14 19" id="KW-0067">ATP-binding</keyword>
<dbReference type="RefSeq" id="WP_076779195.1">
    <property type="nucleotide sequence ID" value="NZ_JADCKL010000005.1"/>
</dbReference>
<comment type="catalytic activity">
    <reaction evidence="18 19">
        <text>N(6)-carboxybiotinyl-L-lysyl-[protein] + acetyl-CoA = N(6)-biotinyl-L-lysyl-[protein] + malonyl-CoA</text>
        <dbReference type="Rhea" id="RHEA:54728"/>
        <dbReference type="Rhea" id="RHEA-COMP:10505"/>
        <dbReference type="Rhea" id="RHEA-COMP:10506"/>
        <dbReference type="ChEBI" id="CHEBI:57288"/>
        <dbReference type="ChEBI" id="CHEBI:57384"/>
        <dbReference type="ChEBI" id="CHEBI:83144"/>
        <dbReference type="ChEBI" id="CHEBI:83145"/>
        <dbReference type="EC" id="2.1.3.15"/>
    </reaction>
</comment>
<gene>
    <name evidence="19" type="primary">accA</name>
    <name evidence="20" type="synonym">accD</name>
    <name evidence="23" type="ORF">INF30_08330</name>
</gene>
<dbReference type="InterPro" id="IPR011763">
    <property type="entry name" value="COA_CT_C"/>
</dbReference>
<dbReference type="HAMAP" id="MF_00823">
    <property type="entry name" value="AcetylCoA_CT_alpha"/>
    <property type="match status" value="1"/>
</dbReference>
<evidence type="ECO:0000256" key="7">
    <source>
        <dbReference type="ARBA" id="ARBA00022516"/>
    </source>
</evidence>
<dbReference type="InterPro" id="IPR011762">
    <property type="entry name" value="COA_CT_N"/>
</dbReference>
<keyword evidence="15 19" id="KW-0443">Lipid metabolism</keyword>
<dbReference type="EMBL" id="JADCKL010000005">
    <property type="protein sequence ID" value="MBE5063268.1"/>
    <property type="molecule type" value="Genomic_DNA"/>
</dbReference>
<dbReference type="NCBIfam" id="TIGR00513">
    <property type="entry name" value="accA"/>
    <property type="match status" value="1"/>
</dbReference>
<comment type="similarity">
    <text evidence="20">Belongs to the AccD/PCCB family.</text>
</comment>
<evidence type="ECO:0000256" key="10">
    <source>
        <dbReference type="ARBA" id="ARBA00022741"/>
    </source>
</evidence>
<evidence type="ECO:0000256" key="8">
    <source>
        <dbReference type="ARBA" id="ARBA00022679"/>
    </source>
</evidence>
<dbReference type="PROSITE" id="PS50989">
    <property type="entry name" value="COA_CT_CTER"/>
    <property type="match status" value="1"/>
</dbReference>
<evidence type="ECO:0000256" key="18">
    <source>
        <dbReference type="ARBA" id="ARBA00049152"/>
    </source>
</evidence>
<evidence type="ECO:0000259" key="21">
    <source>
        <dbReference type="PROSITE" id="PS50980"/>
    </source>
</evidence>
<comment type="similarity">
    <text evidence="19">Belongs to the AccA family.</text>
</comment>
<dbReference type="Gene3D" id="3.90.226.10">
    <property type="entry name" value="2-enoyl-CoA Hydratase, Chain A, domain 1"/>
    <property type="match status" value="2"/>
</dbReference>
<comment type="function">
    <text evidence="19">Component of the acetyl coenzyme A carboxylase (ACC) complex. First, biotin carboxylase catalyzes the carboxylation of biotin on its carrier protein (BCCP) and then the CO(2) group is transferred by the carboxyltransferase to acetyl-CoA to form malonyl-CoA.</text>
</comment>
<sequence>MKLENMFKKTRAVSGRKGYISLRERRPEVPEGLLRKCNKCGSAIIAEDVKRGYYICPKCGGYFRVHAYRRIEMIADDGTFEEWDKELVGENPMDYKGYPEKLAAVQEKTNLTEAVVTGKAEINGMETVIGVCDGRFLMSSMGEAVGEKIARAVERATKERLPVILFACSGGARMQEGITSLMQMAKTSAALKRHSDAGLLYISVLTDPTTGGVTASFAMLGDVILAEPKALIGFAGPRVIEQTIGQKLPKGFQRSEFLLEHGFIDRIVEREELKTVLSEILQMHQESGRTYKRGAASERDAALEEQMEALAAPEEEELSAWERVQISRMKDRPVGSDYIQTLFTDFMEFHGDRYFADDKAIIGGIARFHGRPVTVIAQAKGTSTKENIERNFGMPSPDGYRKALRLMKQAEKFGRPVICFVDTPGAFCGLEAEERGQGEAIARNIYEMSGLKVPVLSVIIGEGGSGGALAMATADEVWMLENSVYSILSPEGFASILWKDSTKAKEAAEVMKLTARDLYKAGIVEKVIPEPAHYTVLNLEEVTDRLSEGMDRFLETYESMSAEELTQRRYERFRRM</sequence>
<keyword evidence="12 19" id="KW-0276">Fatty acid metabolism</keyword>
<keyword evidence="16 19" id="KW-0275">Fatty acid biosynthesis</keyword>
<dbReference type="NCBIfam" id="NF041504">
    <property type="entry name" value="AccA_sub"/>
    <property type="match status" value="1"/>
</dbReference>
<dbReference type="NCBIfam" id="NF004344">
    <property type="entry name" value="PRK05724.1"/>
    <property type="match status" value="1"/>
</dbReference>
<dbReference type="PANTHER" id="PTHR42853:SF3">
    <property type="entry name" value="ACETYL-COENZYME A CARBOXYLASE CARBOXYL TRANSFERASE SUBUNIT ALPHA, CHLOROPLASTIC"/>
    <property type="match status" value="1"/>
</dbReference>
<dbReference type="PRINTS" id="PR01069">
    <property type="entry name" value="ACCCTRFRASEA"/>
</dbReference>
<keyword evidence="6 19" id="KW-0963">Cytoplasm</keyword>
<evidence type="ECO:0000256" key="5">
    <source>
        <dbReference type="ARBA" id="ARBA00011664"/>
    </source>
</evidence>
<keyword evidence="23" id="KW-0436">Ligase</keyword>
<evidence type="ECO:0000256" key="20">
    <source>
        <dbReference type="HAMAP-Rule" id="MF_01395"/>
    </source>
</evidence>
<dbReference type="InterPro" id="IPR041010">
    <property type="entry name" value="Znf-ACC"/>
</dbReference>